<gene>
    <name evidence="1" type="ORF">N4T56_10470</name>
</gene>
<organism evidence="1 2">
    <name type="scientific">Shewanella phaeophyticola</name>
    <dbReference type="NCBI Taxonomy" id="2978345"/>
    <lineage>
        <taxon>Bacteria</taxon>
        <taxon>Pseudomonadati</taxon>
        <taxon>Pseudomonadota</taxon>
        <taxon>Gammaproteobacteria</taxon>
        <taxon>Alteromonadales</taxon>
        <taxon>Shewanellaceae</taxon>
        <taxon>Shewanella</taxon>
    </lineage>
</organism>
<evidence type="ECO:0000313" key="2">
    <source>
        <dbReference type="Proteomes" id="UP001431192"/>
    </source>
</evidence>
<dbReference type="SUPFAM" id="SSF50814">
    <property type="entry name" value="Lipocalins"/>
    <property type="match status" value="1"/>
</dbReference>
<dbReference type="InterPro" id="IPR012674">
    <property type="entry name" value="Calycin"/>
</dbReference>
<dbReference type="EMBL" id="JAODOQ010000001">
    <property type="protein sequence ID" value="MCT8986820.1"/>
    <property type="molecule type" value="Genomic_DNA"/>
</dbReference>
<reference evidence="1" key="1">
    <citation type="submission" date="2022-09" db="EMBL/GenBank/DDBJ databases">
        <title>Shewanella sp. KJ10-1 sp.nov, isolated from marine algae.</title>
        <authorList>
            <person name="Butt M."/>
            <person name="Lee J.K."/>
            <person name="Kim J.M."/>
            <person name="Choi D.G."/>
        </authorList>
    </citation>
    <scope>NUCLEOTIDE SEQUENCE</scope>
    <source>
        <strain evidence="1">KJ10-1</strain>
    </source>
</reference>
<name>A0ABT2P2D9_9GAMM</name>
<accession>A0ABT2P2D9</accession>
<sequence>MSRSPILDPAIKQRFINKLAALSISEDNLIWVQQGDQQ</sequence>
<dbReference type="RefSeq" id="WP_261733183.1">
    <property type="nucleotide sequence ID" value="NZ_JAODOQ010000001.1"/>
</dbReference>
<keyword evidence="2" id="KW-1185">Reference proteome</keyword>
<comment type="caution">
    <text evidence="1">The sequence shown here is derived from an EMBL/GenBank/DDBJ whole genome shotgun (WGS) entry which is preliminary data.</text>
</comment>
<dbReference type="Proteomes" id="UP001431192">
    <property type="component" value="Unassembled WGS sequence"/>
</dbReference>
<protein>
    <submittedName>
        <fullName evidence="1">Uncharacterized protein</fullName>
    </submittedName>
</protein>
<proteinExistence type="predicted"/>
<evidence type="ECO:0000313" key="1">
    <source>
        <dbReference type="EMBL" id="MCT8986820.1"/>
    </source>
</evidence>